<evidence type="ECO:0000259" key="2">
    <source>
        <dbReference type="PROSITE" id="PS50937"/>
    </source>
</evidence>
<dbReference type="InterPro" id="IPR009061">
    <property type="entry name" value="DNA-bd_dom_put_sf"/>
</dbReference>
<dbReference type="STRING" id="123320.SAMN06309945_1758"/>
<name>A0A1T5JQ94_9MICO</name>
<dbReference type="Pfam" id="PF13411">
    <property type="entry name" value="MerR_1"/>
    <property type="match status" value="1"/>
</dbReference>
<dbReference type="InterPro" id="IPR000551">
    <property type="entry name" value="MerR-type_HTH_dom"/>
</dbReference>
<reference evidence="3 4" key="1">
    <citation type="submission" date="2017-02" db="EMBL/GenBank/DDBJ databases">
        <authorList>
            <person name="Peterson S.W."/>
        </authorList>
    </citation>
    <scope>NUCLEOTIDE SEQUENCE [LARGE SCALE GENOMIC DNA]</scope>
    <source>
        <strain evidence="3 4">VKM Ac-2059</strain>
    </source>
</reference>
<dbReference type="EMBL" id="FUZP01000001">
    <property type="protein sequence ID" value="SKC53524.1"/>
    <property type="molecule type" value="Genomic_DNA"/>
</dbReference>
<dbReference type="PROSITE" id="PS50937">
    <property type="entry name" value="HTH_MERR_2"/>
    <property type="match status" value="1"/>
</dbReference>
<organism evidence="3 4">
    <name type="scientific">Okibacterium fritillariae</name>
    <dbReference type="NCBI Taxonomy" id="123320"/>
    <lineage>
        <taxon>Bacteria</taxon>
        <taxon>Bacillati</taxon>
        <taxon>Actinomycetota</taxon>
        <taxon>Actinomycetes</taxon>
        <taxon>Micrococcales</taxon>
        <taxon>Microbacteriaceae</taxon>
        <taxon>Okibacterium</taxon>
    </lineage>
</organism>
<protein>
    <submittedName>
        <fullName evidence="3">DNA-binding transcriptional regulator, MerR family</fullName>
    </submittedName>
</protein>
<accession>A0A1T5JQ94</accession>
<feature type="domain" description="HTH merR-type" evidence="2">
    <location>
        <begin position="21"/>
        <end position="91"/>
    </location>
</feature>
<dbReference type="Proteomes" id="UP000190857">
    <property type="component" value="Unassembled WGS sequence"/>
</dbReference>
<dbReference type="AlphaFoldDB" id="A0A1T5JQ94"/>
<keyword evidence="1 3" id="KW-0238">DNA-binding</keyword>
<dbReference type="RefSeq" id="WP_234991021.1">
    <property type="nucleotide sequence ID" value="NZ_FUZP01000001.1"/>
</dbReference>
<dbReference type="CDD" id="cd01109">
    <property type="entry name" value="HTH_YyaN"/>
    <property type="match status" value="1"/>
</dbReference>
<dbReference type="GO" id="GO:0003700">
    <property type="term" value="F:DNA-binding transcription factor activity"/>
    <property type="evidence" value="ECO:0007669"/>
    <property type="project" value="InterPro"/>
</dbReference>
<dbReference type="GO" id="GO:0003677">
    <property type="term" value="F:DNA binding"/>
    <property type="evidence" value="ECO:0007669"/>
    <property type="project" value="UniProtKB-KW"/>
</dbReference>
<dbReference type="Gene3D" id="1.10.1660.10">
    <property type="match status" value="1"/>
</dbReference>
<evidence type="ECO:0000313" key="3">
    <source>
        <dbReference type="EMBL" id="SKC53524.1"/>
    </source>
</evidence>
<proteinExistence type="predicted"/>
<evidence type="ECO:0000313" key="4">
    <source>
        <dbReference type="Proteomes" id="UP000190857"/>
    </source>
</evidence>
<dbReference type="InterPro" id="IPR047057">
    <property type="entry name" value="MerR_fam"/>
</dbReference>
<dbReference type="SUPFAM" id="SSF46955">
    <property type="entry name" value="Putative DNA-binding domain"/>
    <property type="match status" value="1"/>
</dbReference>
<evidence type="ECO:0000256" key="1">
    <source>
        <dbReference type="ARBA" id="ARBA00023125"/>
    </source>
</evidence>
<gene>
    <name evidence="3" type="ORF">SAMN06309945_1758</name>
</gene>
<keyword evidence="4" id="KW-1185">Reference proteome</keyword>
<dbReference type="PANTHER" id="PTHR30204:SF98">
    <property type="entry name" value="HTH-TYPE TRANSCRIPTIONAL REGULATOR ADHR"/>
    <property type="match status" value="1"/>
</dbReference>
<sequence>MSTTELAPPAADLDADIPADGLTIGQVAARTGLSIDTLRYYEKEGLTLASPERSVSGQRRYFAADLRWIGSLVMLRRTGMPIRDIRRFVALSRVADNESERLEMLEGHRLRVLHELREVQNHLAAIERKIAFYREKVDHA</sequence>
<dbReference type="PANTHER" id="PTHR30204">
    <property type="entry name" value="REDOX-CYCLING DRUG-SENSING TRANSCRIPTIONAL ACTIVATOR SOXR"/>
    <property type="match status" value="1"/>
</dbReference>
<dbReference type="SMART" id="SM00422">
    <property type="entry name" value="HTH_MERR"/>
    <property type="match status" value="1"/>
</dbReference>